<dbReference type="GO" id="GO:0015171">
    <property type="term" value="F:amino acid transmembrane transporter activity"/>
    <property type="evidence" value="ECO:0007669"/>
    <property type="project" value="TreeGrafter"/>
</dbReference>
<reference key="1">
    <citation type="journal article" date="2014" name="PLoS Genet.">
        <title>Signature Gene Expression Reveals Novel Clues to the Molecular Mechanisms of Dimorphic Transition in Penicillium marneffei.</title>
        <authorList>
            <person name="Yang E."/>
            <person name="Wang G."/>
            <person name="Cai J."/>
            <person name="Woo P.C."/>
            <person name="Lau S.K."/>
            <person name="Yuen K.-Y."/>
            <person name="Chow W.-N."/>
            <person name="Lin X."/>
        </authorList>
    </citation>
    <scope>NUCLEOTIDE SEQUENCE [LARGE SCALE GENOMIC DNA]</scope>
    <source>
        <strain>PM1</strain>
    </source>
</reference>
<organism evidence="7">
    <name type="scientific">Talaromyces marneffei PM1</name>
    <dbReference type="NCBI Taxonomy" id="1077442"/>
    <lineage>
        <taxon>Eukaryota</taxon>
        <taxon>Fungi</taxon>
        <taxon>Dikarya</taxon>
        <taxon>Ascomycota</taxon>
        <taxon>Pezizomycotina</taxon>
        <taxon>Eurotiomycetes</taxon>
        <taxon>Eurotiomycetidae</taxon>
        <taxon>Eurotiales</taxon>
        <taxon>Trichocomaceae</taxon>
        <taxon>Talaromyces</taxon>
        <taxon>Talaromyces sect. Talaromyces</taxon>
    </lineage>
</organism>
<dbReference type="Gene3D" id="1.20.1740.10">
    <property type="entry name" value="Amino acid/polyamine transporter I"/>
    <property type="match status" value="1"/>
</dbReference>
<dbReference type="EMBL" id="JPOX01000023">
    <property type="protein sequence ID" value="KFX45485.1"/>
    <property type="molecule type" value="Genomic_DNA"/>
</dbReference>
<sequence>MNNTTMEEGMVTYPRGVEKVEKQTHALQQKISVEEGHGTSEELGDFHRSFTPRQVHVISLGSSVGSGLFIATGKALADAGPASMLIAYCMVCIGIWGNLQTLTEMTIAFPTSGNYIDYAGRWVDPALAFGAGFAEWLGWTAVVASEATFCVVLINYWAKDSVPEAALLTIFLIGCLSVFLLPNRFFAWLEYFGSLVKAFLFIFIIIISVAIIAGAGPTGKVVDGSNWTNLPAFKHGFGGFSNAALLAIWAVGDQVFIGVMGGEAKSPRFSMAHAANLIPWRTAVFYLVCIIFVATLVPSDDPNLLGGSGVTSSPFVIAVQNAGIKGVPDFMNACMLVGILAIALESIYLPSRVLRTMAVQKLLPGFIARVDSKGRPRWALAITALFATAFTYMSLSANGFEVLTWLISITSASFFINWAIIGFTSFRFHAALRAQKMQIFKEQYGWRSTLWPLAPIVVLTVSAVLLICLLYASCAPLRGGGFTAYNFFSYTIGLLVIVIFTLAYKIILRTKWQDPMTADLVTGRRELTTEEIQQLDAYYSRPMWRRLYSLLYLDLAIQSDTWQ</sequence>
<feature type="transmembrane region" description="Helical" evidence="5">
    <location>
        <begin position="449"/>
        <end position="472"/>
    </location>
</feature>
<feature type="transmembrane region" description="Helical" evidence="5">
    <location>
        <begin position="278"/>
        <end position="297"/>
    </location>
</feature>
<dbReference type="GO" id="GO:0016020">
    <property type="term" value="C:membrane"/>
    <property type="evidence" value="ECO:0007669"/>
    <property type="project" value="UniProtKB-SubCell"/>
</dbReference>
<evidence type="ECO:0000256" key="1">
    <source>
        <dbReference type="ARBA" id="ARBA00004141"/>
    </source>
</evidence>
<evidence type="ECO:0000259" key="6">
    <source>
        <dbReference type="Pfam" id="PF00324"/>
    </source>
</evidence>
<protein>
    <submittedName>
        <fullName evidence="7">Cationic amino acid transporter 1</fullName>
    </submittedName>
</protein>
<comment type="caution">
    <text evidence="7">The sequence shown here is derived from an EMBL/GenBank/DDBJ whole genome shotgun (WGS) entry which is preliminary data.</text>
</comment>
<dbReference type="PIRSF" id="PIRSF006060">
    <property type="entry name" value="AA_transporter"/>
    <property type="match status" value="1"/>
</dbReference>
<keyword evidence="2 5" id="KW-0812">Transmembrane</keyword>
<dbReference type="InterPro" id="IPR004841">
    <property type="entry name" value="AA-permease/SLC12A_dom"/>
</dbReference>
<dbReference type="InterPro" id="IPR050524">
    <property type="entry name" value="APC_YAT"/>
</dbReference>
<dbReference type="Pfam" id="PF00324">
    <property type="entry name" value="AA_permease"/>
    <property type="match status" value="1"/>
</dbReference>
<name>A0A093V026_TALMA</name>
<keyword evidence="3 5" id="KW-1133">Transmembrane helix</keyword>
<evidence type="ECO:0000256" key="4">
    <source>
        <dbReference type="ARBA" id="ARBA00023136"/>
    </source>
</evidence>
<accession>A0A093V026</accession>
<feature type="transmembrane region" description="Helical" evidence="5">
    <location>
        <begin position="136"/>
        <end position="158"/>
    </location>
</feature>
<evidence type="ECO:0000256" key="5">
    <source>
        <dbReference type="SAM" id="Phobius"/>
    </source>
</evidence>
<feature type="transmembrane region" description="Helical" evidence="5">
    <location>
        <begin position="82"/>
        <end position="99"/>
    </location>
</feature>
<dbReference type="PANTHER" id="PTHR43341">
    <property type="entry name" value="AMINO ACID PERMEASE"/>
    <property type="match status" value="1"/>
</dbReference>
<feature type="transmembrane region" description="Helical" evidence="5">
    <location>
        <begin position="236"/>
        <end position="257"/>
    </location>
</feature>
<feature type="transmembrane region" description="Helical" evidence="5">
    <location>
        <begin position="484"/>
        <end position="507"/>
    </location>
</feature>
<proteinExistence type="predicted"/>
<evidence type="ECO:0000256" key="3">
    <source>
        <dbReference type="ARBA" id="ARBA00022989"/>
    </source>
</evidence>
<feature type="transmembrane region" description="Helical" evidence="5">
    <location>
        <begin position="403"/>
        <end position="428"/>
    </location>
</feature>
<reference evidence="7" key="2">
    <citation type="journal article" date="2014" name="PLoS Genet.">
        <title>Signature gene expression reveals novel clues to the molecular mechanisms of dimorphic transition in Penicillium marneffei.</title>
        <authorList>
            <person name="Yang E."/>
            <person name="Wang G."/>
            <person name="Cai J."/>
            <person name="Woo P.C."/>
            <person name="Lau S.K."/>
            <person name="Yuen K.-Y."/>
            <person name="Chow W.-N."/>
            <person name="Lin X."/>
        </authorList>
    </citation>
    <scope>NUCLEOTIDE SEQUENCE</scope>
    <source>
        <strain evidence="7">PM1</strain>
    </source>
</reference>
<feature type="transmembrane region" description="Helical" evidence="5">
    <location>
        <begin position="194"/>
        <end position="216"/>
    </location>
</feature>
<evidence type="ECO:0000313" key="7">
    <source>
        <dbReference type="EMBL" id="KFX45485.1"/>
    </source>
</evidence>
<gene>
    <name evidence="7" type="ORF">GQ26_0231210</name>
</gene>
<keyword evidence="4 5" id="KW-0472">Membrane</keyword>
<evidence type="ECO:0000256" key="2">
    <source>
        <dbReference type="ARBA" id="ARBA00022692"/>
    </source>
</evidence>
<feature type="transmembrane region" description="Helical" evidence="5">
    <location>
        <begin position="378"/>
        <end position="397"/>
    </location>
</feature>
<dbReference type="eggNOG" id="KOG1286">
    <property type="taxonomic scope" value="Eukaryota"/>
</dbReference>
<feature type="transmembrane region" description="Helical" evidence="5">
    <location>
        <begin position="164"/>
        <end position="182"/>
    </location>
</feature>
<dbReference type="AlphaFoldDB" id="A0A093V026"/>
<comment type="subcellular location">
    <subcellularLocation>
        <location evidence="1">Membrane</location>
        <topology evidence="1">Multi-pass membrane protein</topology>
    </subcellularLocation>
</comment>
<feature type="transmembrane region" description="Helical" evidence="5">
    <location>
        <begin position="57"/>
        <end position="76"/>
    </location>
</feature>
<feature type="transmembrane region" description="Helical" evidence="5">
    <location>
        <begin position="330"/>
        <end position="349"/>
    </location>
</feature>
<dbReference type="PANTHER" id="PTHR43341:SF4">
    <property type="entry name" value="ARGININE PERMEASE CAN1-RELATED"/>
    <property type="match status" value="1"/>
</dbReference>
<feature type="domain" description="Amino acid permease/ SLC12A" evidence="6">
    <location>
        <begin position="55"/>
        <end position="511"/>
    </location>
</feature>